<sequence>MRRFLLAVAVFLTATATPTFAGYIIIRVLLEGSGVGPGGDGIPGGPGGIGPNMPGGPSLGPPGGYTGGSKGGTPGMPGIGGSKGGPPGGYAGGSKGGPPGGMPIMPGAMGSSGFGKPGASFGGTSHVGAVEQDPTRSIVVVIPLETDLLKSRMDPAKNPGLNNPEFRKFALQYYGQKLSANLFIDSTSIQFYDELLRTPGPKKTRATEMRDKYEAWQRGKTDARLLYEAMELALHSGFAKEAIAYANELVTVAEDPKLSLPERDVKPFVATWGKVGKAIAERPPQLSDAEDWKSRLNFPNIRMADRYAIVYADNPAAEVQRRAAQLNDNLAAFYLWHATQGVVLPVPQKPLVVVLAPQASTLRKLHTMLDGLPMADAFFAPEHDLLVLSPERTDEVGQTFLRQTQQMFSQGLNRDQILTGHMPKLDHTGEKGPRPEDVARASTIAAVEKLAIDEADIAAVSREGTRQLMYAAGVLPKHVTLPSWLTNGAVNFYTRPRGPAYVTVGDSEKMNMHVALTTGYGVPNYVLQRYLRDLATKKELPADSARLLENVLGDVYFSGIKDGLDPDPAPPKKPKKSTQAAQPTRPRDDGEGSGGPMRPPIGPGPMRPGLGGPGGMPGPGLPGMPGGPGMIGGPGMSSGVLSADYEDPATLLRKKQQRLAIKANATSWSLYYYLIQHKPEQLRQYVAELNKLPRDLPIDGKTAFAVFVRVFKLSTTADGVADAKELKKFADEWLTYINTVPLVGVDIPLVAPEPPKNTTPGTGPGGFPGFPGASPGGGRPGGGGNPDQN</sequence>
<reference evidence="2 3" key="1">
    <citation type="submission" date="2019-05" db="EMBL/GenBank/DDBJ databases">
        <authorList>
            <consortium name="Science for Life Laboratories"/>
        </authorList>
    </citation>
    <scope>NUCLEOTIDE SEQUENCE [LARGE SCALE GENOMIC DNA]</scope>
    <source>
        <strain evidence="2">Soil9</strain>
    </source>
</reference>
<feature type="region of interest" description="Disordered" evidence="1">
    <location>
        <begin position="752"/>
        <end position="789"/>
    </location>
</feature>
<gene>
    <name evidence="2" type="ORF">SOIL9_24540</name>
</gene>
<feature type="region of interest" description="Disordered" evidence="1">
    <location>
        <begin position="562"/>
        <end position="635"/>
    </location>
</feature>
<feature type="region of interest" description="Disordered" evidence="1">
    <location>
        <begin position="39"/>
        <end position="120"/>
    </location>
</feature>
<evidence type="ECO:0000256" key="1">
    <source>
        <dbReference type="SAM" id="MobiDB-lite"/>
    </source>
</evidence>
<dbReference type="EMBL" id="LR593886">
    <property type="protein sequence ID" value="VTR95260.1"/>
    <property type="molecule type" value="Genomic_DNA"/>
</dbReference>
<organism evidence="2 3">
    <name type="scientific">Gemmata massiliana</name>
    <dbReference type="NCBI Taxonomy" id="1210884"/>
    <lineage>
        <taxon>Bacteria</taxon>
        <taxon>Pseudomonadati</taxon>
        <taxon>Planctomycetota</taxon>
        <taxon>Planctomycetia</taxon>
        <taxon>Gemmatales</taxon>
        <taxon>Gemmataceae</taxon>
        <taxon>Gemmata</taxon>
    </lineage>
</organism>
<evidence type="ECO:0000313" key="3">
    <source>
        <dbReference type="Proteomes" id="UP000464178"/>
    </source>
</evidence>
<dbReference type="RefSeq" id="WP_162665785.1">
    <property type="nucleotide sequence ID" value="NZ_LR593886.1"/>
</dbReference>
<keyword evidence="3" id="KW-1185">Reference proteome</keyword>
<name>A0A6P2D750_9BACT</name>
<dbReference type="Proteomes" id="UP000464178">
    <property type="component" value="Chromosome"/>
</dbReference>
<accession>A0A6P2D750</accession>
<proteinExistence type="predicted"/>
<feature type="compositionally biased region" description="Gly residues" evidence="1">
    <location>
        <begin position="57"/>
        <end position="99"/>
    </location>
</feature>
<protein>
    <submittedName>
        <fullName evidence="2">Uncharacterized protein</fullName>
    </submittedName>
</protein>
<dbReference type="AlphaFoldDB" id="A0A6P2D750"/>
<feature type="compositionally biased region" description="Pro residues" evidence="1">
    <location>
        <begin position="597"/>
        <end position="606"/>
    </location>
</feature>
<feature type="compositionally biased region" description="Gly residues" evidence="1">
    <location>
        <begin position="609"/>
        <end position="635"/>
    </location>
</feature>
<dbReference type="KEGG" id="gms:SOIL9_24540"/>
<evidence type="ECO:0000313" key="2">
    <source>
        <dbReference type="EMBL" id="VTR95260.1"/>
    </source>
</evidence>
<feature type="compositionally biased region" description="Gly residues" evidence="1">
    <location>
        <begin position="762"/>
        <end position="789"/>
    </location>
</feature>
<feature type="compositionally biased region" description="Gly residues" evidence="1">
    <location>
        <begin position="39"/>
        <end position="50"/>
    </location>
</feature>